<keyword evidence="6" id="KW-0574">Periplasm</keyword>
<dbReference type="InterPro" id="IPR012286">
    <property type="entry name" value="Tetrahaem_cytochrome"/>
</dbReference>
<feature type="signal peptide" evidence="9">
    <location>
        <begin position="1"/>
        <end position="29"/>
    </location>
</feature>
<keyword evidence="4" id="KW-0349">Heme</keyword>
<evidence type="ECO:0000256" key="5">
    <source>
        <dbReference type="ARBA" id="ARBA00022723"/>
    </source>
</evidence>
<reference evidence="11 12" key="1">
    <citation type="submission" date="2021-03" db="EMBL/GenBank/DDBJ databases">
        <title>Novel species identification of genus Shewanella.</title>
        <authorList>
            <person name="Liu G."/>
            <person name="Zhang Q."/>
        </authorList>
    </citation>
    <scope>NUCLEOTIDE SEQUENCE [LARGE SCALE GENOMIC DNA]</scope>
    <source>
        <strain evidence="11 12">FJAT-51800</strain>
    </source>
</reference>
<dbReference type="EMBL" id="CP071503">
    <property type="protein sequence ID" value="QSX32571.1"/>
    <property type="molecule type" value="Genomic_DNA"/>
</dbReference>
<keyword evidence="7" id="KW-0249">Electron transport</keyword>
<feature type="domain" description="Tetrahaem cytochrome" evidence="10">
    <location>
        <begin position="39"/>
        <end position="98"/>
    </location>
</feature>
<evidence type="ECO:0000256" key="9">
    <source>
        <dbReference type="SAM" id="SignalP"/>
    </source>
</evidence>
<evidence type="ECO:0000256" key="3">
    <source>
        <dbReference type="ARBA" id="ARBA00022448"/>
    </source>
</evidence>
<feature type="chain" id="PRO_5046091366" evidence="9">
    <location>
        <begin position="30"/>
        <end position="105"/>
    </location>
</feature>
<evidence type="ECO:0000256" key="6">
    <source>
        <dbReference type="ARBA" id="ARBA00022764"/>
    </source>
</evidence>
<evidence type="ECO:0000313" key="12">
    <source>
        <dbReference type="Proteomes" id="UP000662770"/>
    </source>
</evidence>
<dbReference type="Gene3D" id="1.10.1130.10">
    <property type="entry name" value="Flavocytochrome C3, Chain A"/>
    <property type="match status" value="1"/>
</dbReference>
<dbReference type="SUPFAM" id="SSF48695">
    <property type="entry name" value="Multiheme cytochromes"/>
    <property type="match status" value="1"/>
</dbReference>
<evidence type="ECO:0000256" key="4">
    <source>
        <dbReference type="ARBA" id="ARBA00022617"/>
    </source>
</evidence>
<keyword evidence="12" id="KW-1185">Reference proteome</keyword>
<evidence type="ECO:0000313" key="11">
    <source>
        <dbReference type="EMBL" id="QSX32571.1"/>
    </source>
</evidence>
<evidence type="ECO:0000256" key="1">
    <source>
        <dbReference type="ARBA" id="ARBA00001926"/>
    </source>
</evidence>
<evidence type="ECO:0000259" key="10">
    <source>
        <dbReference type="Pfam" id="PF14537"/>
    </source>
</evidence>
<protein>
    <submittedName>
        <fullName evidence="11">Cytochrome c3 family protein</fullName>
    </submittedName>
</protein>
<keyword evidence="8" id="KW-0408">Iron</keyword>
<organism evidence="11 12">
    <name type="scientific">Shewanella avicenniae</name>
    <dbReference type="NCBI Taxonomy" id="2814294"/>
    <lineage>
        <taxon>Bacteria</taxon>
        <taxon>Pseudomonadati</taxon>
        <taxon>Pseudomonadota</taxon>
        <taxon>Gammaproteobacteria</taxon>
        <taxon>Alteromonadales</taxon>
        <taxon>Shewanellaceae</taxon>
        <taxon>Shewanella</taxon>
    </lineage>
</organism>
<accession>A0ABX7QPD1</accession>
<comment type="subcellular location">
    <subcellularLocation>
        <location evidence="2">Periplasm</location>
    </subcellularLocation>
</comment>
<evidence type="ECO:0000256" key="8">
    <source>
        <dbReference type="ARBA" id="ARBA00023004"/>
    </source>
</evidence>
<sequence>MKYLTNRKLSLATILLFSAMSVIGFSANADSSIDKMHKGYDKAEQCLGCHGSYEENAKKTANLGKWNPHNSIHGGYVDCTNCHKQNKVEKNYCAYCHEYQPAAKK</sequence>
<dbReference type="RefSeq" id="WP_207353813.1">
    <property type="nucleotide sequence ID" value="NZ_CP071503.1"/>
</dbReference>
<keyword evidence="3" id="KW-0813">Transport</keyword>
<name>A0ABX7QPD1_9GAMM</name>
<evidence type="ECO:0000256" key="2">
    <source>
        <dbReference type="ARBA" id="ARBA00004418"/>
    </source>
</evidence>
<dbReference type="InterPro" id="IPR036280">
    <property type="entry name" value="Multihaem_cyt_sf"/>
</dbReference>
<gene>
    <name evidence="11" type="ORF">JYB87_12490</name>
</gene>
<evidence type="ECO:0000256" key="7">
    <source>
        <dbReference type="ARBA" id="ARBA00022982"/>
    </source>
</evidence>
<dbReference type="Proteomes" id="UP000662770">
    <property type="component" value="Chromosome"/>
</dbReference>
<keyword evidence="9" id="KW-0732">Signal</keyword>
<comment type="cofactor">
    <cofactor evidence="1">
        <name>heme c</name>
        <dbReference type="ChEBI" id="CHEBI:61717"/>
    </cofactor>
</comment>
<keyword evidence="5" id="KW-0479">Metal-binding</keyword>
<dbReference type="Pfam" id="PF14537">
    <property type="entry name" value="Cytochrom_c3_2"/>
    <property type="match status" value="1"/>
</dbReference>
<proteinExistence type="predicted"/>